<dbReference type="PANTHER" id="PTHR10869:SF236">
    <property type="entry name" value="PROLYL 4-HYDROXYLASE ALPHA SUBUNIT DOMAIN-CONTAINING PROTEIN"/>
    <property type="match status" value="1"/>
</dbReference>
<dbReference type="SMART" id="SM00702">
    <property type="entry name" value="P4Hc"/>
    <property type="match status" value="1"/>
</dbReference>
<dbReference type="InterPro" id="IPR006620">
    <property type="entry name" value="Pro_4_hyd_alph"/>
</dbReference>
<reference evidence="7" key="1">
    <citation type="journal article" date="2021" name="IMA Fungus">
        <title>Genomic characterization of three marine fungi, including Emericellopsis atlantica sp. nov. with signatures of a generalist lifestyle and marine biomass degradation.</title>
        <authorList>
            <person name="Hagestad O.C."/>
            <person name="Hou L."/>
            <person name="Andersen J.H."/>
            <person name="Hansen E.H."/>
            <person name="Altermark B."/>
            <person name="Li C."/>
            <person name="Kuhnert E."/>
            <person name="Cox R.J."/>
            <person name="Crous P.W."/>
            <person name="Spatafora J.W."/>
            <person name="Lail K."/>
            <person name="Amirebrahimi M."/>
            <person name="Lipzen A."/>
            <person name="Pangilinan J."/>
            <person name="Andreopoulos W."/>
            <person name="Hayes R.D."/>
            <person name="Ng V."/>
            <person name="Grigoriev I.V."/>
            <person name="Jackson S.A."/>
            <person name="Sutton T.D.S."/>
            <person name="Dobson A.D.W."/>
            <person name="Rama T."/>
        </authorList>
    </citation>
    <scope>NUCLEOTIDE SEQUENCE</scope>
    <source>
        <strain evidence="7">TRa018bII</strain>
    </source>
</reference>
<protein>
    <recommendedName>
        <fullName evidence="6">Prolyl 4-hydroxylase alpha subunit domain-containing protein</fullName>
    </recommendedName>
</protein>
<evidence type="ECO:0000313" key="7">
    <source>
        <dbReference type="EMBL" id="KAG9228989.1"/>
    </source>
</evidence>
<keyword evidence="8" id="KW-1185">Reference proteome</keyword>
<feature type="domain" description="Prolyl 4-hydroxylase alpha subunit" evidence="6">
    <location>
        <begin position="23"/>
        <end position="200"/>
    </location>
</feature>
<evidence type="ECO:0000256" key="4">
    <source>
        <dbReference type="ARBA" id="ARBA00023002"/>
    </source>
</evidence>
<dbReference type="GO" id="GO:0005506">
    <property type="term" value="F:iron ion binding"/>
    <property type="evidence" value="ECO:0007669"/>
    <property type="project" value="InterPro"/>
</dbReference>
<dbReference type="GO" id="GO:0004656">
    <property type="term" value="F:procollagen-proline 4-dioxygenase activity"/>
    <property type="evidence" value="ECO:0007669"/>
    <property type="project" value="TreeGrafter"/>
</dbReference>
<evidence type="ECO:0000313" key="8">
    <source>
        <dbReference type="Proteomes" id="UP000824998"/>
    </source>
</evidence>
<keyword evidence="2" id="KW-0479">Metal-binding</keyword>
<evidence type="ECO:0000256" key="1">
    <source>
        <dbReference type="ARBA" id="ARBA00001961"/>
    </source>
</evidence>
<dbReference type="Proteomes" id="UP000824998">
    <property type="component" value="Unassembled WGS sequence"/>
</dbReference>
<dbReference type="GO" id="GO:0005783">
    <property type="term" value="C:endoplasmic reticulum"/>
    <property type="evidence" value="ECO:0007669"/>
    <property type="project" value="TreeGrafter"/>
</dbReference>
<comment type="cofactor">
    <cofactor evidence="1">
        <name>L-ascorbate</name>
        <dbReference type="ChEBI" id="CHEBI:38290"/>
    </cofactor>
</comment>
<dbReference type="Pfam" id="PF13640">
    <property type="entry name" value="2OG-FeII_Oxy_3"/>
    <property type="match status" value="1"/>
</dbReference>
<dbReference type="PANTHER" id="PTHR10869">
    <property type="entry name" value="PROLYL 4-HYDROXYLASE ALPHA SUBUNIT"/>
    <property type="match status" value="1"/>
</dbReference>
<comment type="caution">
    <text evidence="7">The sequence shown here is derived from an EMBL/GenBank/DDBJ whole genome shotgun (WGS) entry which is preliminary data.</text>
</comment>
<dbReference type="OrthoDB" id="69177at2759"/>
<evidence type="ECO:0000256" key="2">
    <source>
        <dbReference type="ARBA" id="ARBA00022723"/>
    </source>
</evidence>
<evidence type="ECO:0000256" key="5">
    <source>
        <dbReference type="ARBA" id="ARBA00023004"/>
    </source>
</evidence>
<evidence type="ECO:0000256" key="3">
    <source>
        <dbReference type="ARBA" id="ARBA00022964"/>
    </source>
</evidence>
<dbReference type="EMBL" id="MU251830">
    <property type="protein sequence ID" value="KAG9228989.1"/>
    <property type="molecule type" value="Genomic_DNA"/>
</dbReference>
<dbReference type="Gene3D" id="2.60.120.620">
    <property type="entry name" value="q2cbj1_9rhob like domain"/>
    <property type="match status" value="1"/>
</dbReference>
<sequence>MALSQLQPTLLDLPFEGSNPTTHFINIIQNFLTEEECQGLIGSHKNLIPSNVTPETIRLREQFDDESLAELLWSRLKGFYEGHRLKDNEGNWWRITGLNERFRLCRYDKGGKFSPHYDGRHMPDLDTQSFMTVNVYLNTVPEELCGATRALGSPHFSLAGKVLAKIQPRLGIAAIFRDTLWHDGEELVDGEKYLLRADVIKREESSVAWGGIRG</sequence>
<organism evidence="7 8">
    <name type="scientific">Amylocarpus encephaloides</name>
    <dbReference type="NCBI Taxonomy" id="45428"/>
    <lineage>
        <taxon>Eukaryota</taxon>
        <taxon>Fungi</taxon>
        <taxon>Dikarya</taxon>
        <taxon>Ascomycota</taxon>
        <taxon>Pezizomycotina</taxon>
        <taxon>Leotiomycetes</taxon>
        <taxon>Helotiales</taxon>
        <taxon>Helotiales incertae sedis</taxon>
        <taxon>Amylocarpus</taxon>
    </lineage>
</organism>
<accession>A0A9P8C0A6</accession>
<name>A0A9P8C0A6_9HELO</name>
<dbReference type="InterPro" id="IPR044862">
    <property type="entry name" value="Pro_4_hyd_alph_FE2OG_OXY"/>
</dbReference>
<dbReference type="GO" id="GO:0031418">
    <property type="term" value="F:L-ascorbic acid binding"/>
    <property type="evidence" value="ECO:0007669"/>
    <property type="project" value="InterPro"/>
</dbReference>
<dbReference type="InterPro" id="IPR045054">
    <property type="entry name" value="P4HA-like"/>
</dbReference>
<gene>
    <name evidence="7" type="ORF">BJ875DRAFT_214147</name>
</gene>
<evidence type="ECO:0000259" key="6">
    <source>
        <dbReference type="SMART" id="SM00702"/>
    </source>
</evidence>
<dbReference type="AlphaFoldDB" id="A0A9P8C0A6"/>
<keyword evidence="4" id="KW-0560">Oxidoreductase</keyword>
<keyword evidence="3" id="KW-0223">Dioxygenase</keyword>
<keyword evidence="5" id="KW-0408">Iron</keyword>
<proteinExistence type="predicted"/>